<protein>
    <submittedName>
        <fullName evidence="1">Uncharacterized protein</fullName>
    </submittedName>
</protein>
<reference evidence="1 2" key="1">
    <citation type="journal article" date="2010" name="Stand. Genomic Sci.">
        <title>Complete genome sequence of Ilyobacter polytropus type strain (CuHbu1).</title>
        <authorList>
            <person name="Sikorski J."/>
            <person name="Chertkov O."/>
            <person name="Lapidus A."/>
            <person name="Nolan M."/>
            <person name="Lucas S."/>
            <person name="Del Rio T.G."/>
            <person name="Tice H."/>
            <person name="Cheng J.F."/>
            <person name="Tapia R."/>
            <person name="Han C."/>
            <person name="Goodwin L."/>
            <person name="Pitluck S."/>
            <person name="Liolios K."/>
            <person name="Ivanova N."/>
            <person name="Mavromatis K."/>
            <person name="Mikhailova N."/>
            <person name="Pati A."/>
            <person name="Chen A."/>
            <person name="Palaniappan K."/>
            <person name="Land M."/>
            <person name="Hauser L."/>
            <person name="Chang Y.J."/>
            <person name="Jeffries C.D."/>
            <person name="Brambilla E."/>
            <person name="Yasawong M."/>
            <person name="Rohde M."/>
            <person name="Pukall R."/>
            <person name="Spring S."/>
            <person name="Goker M."/>
            <person name="Woyke T."/>
            <person name="Bristow J."/>
            <person name="Eisen J.A."/>
            <person name="Markowitz V."/>
            <person name="Hugenholtz P."/>
            <person name="Kyrpides N.C."/>
            <person name="Klenk H.P."/>
        </authorList>
    </citation>
    <scope>NUCLEOTIDE SEQUENCE [LARGE SCALE GENOMIC DNA]</scope>
    <source>
        <strain evidence="2">ATCC 51220 / DSM 2926 / LMG 16218 / CuHBu1</strain>
    </source>
</reference>
<dbReference type="EMBL" id="CP002281">
    <property type="protein sequence ID" value="ADO83433.1"/>
    <property type="molecule type" value="Genomic_DNA"/>
</dbReference>
<dbReference type="Proteomes" id="UP000006875">
    <property type="component" value="Chromosome"/>
</dbReference>
<evidence type="ECO:0000313" key="2">
    <source>
        <dbReference type="Proteomes" id="UP000006875"/>
    </source>
</evidence>
<dbReference type="STRING" id="572544.Ilyop_1660"/>
<gene>
    <name evidence="1" type="ordered locus">Ilyop_1660</name>
</gene>
<evidence type="ECO:0000313" key="1">
    <source>
        <dbReference type="EMBL" id="ADO83433.1"/>
    </source>
</evidence>
<sequence length="62" mass="7090">MNTKLVSFKRDAHPYKLTLMVDRSIYKLLKDYSGDHRLTMSCIVENLIYTNLGGDSHGTTNL</sequence>
<proteinExistence type="predicted"/>
<dbReference type="RefSeq" id="WP_013388100.1">
    <property type="nucleotide sequence ID" value="NC_014632.1"/>
</dbReference>
<organism evidence="1 2">
    <name type="scientific">Ilyobacter polytropus (strain ATCC 51220 / DSM 2926 / LMG 16218 / CuHBu1)</name>
    <dbReference type="NCBI Taxonomy" id="572544"/>
    <lineage>
        <taxon>Bacteria</taxon>
        <taxon>Fusobacteriati</taxon>
        <taxon>Fusobacteriota</taxon>
        <taxon>Fusobacteriia</taxon>
        <taxon>Fusobacteriales</taxon>
        <taxon>Fusobacteriaceae</taxon>
        <taxon>Ilyobacter</taxon>
    </lineage>
</organism>
<keyword evidence="2" id="KW-1185">Reference proteome</keyword>
<name>E3H9P4_ILYPC</name>
<dbReference type="HOGENOM" id="CLU_2898148_0_0_0"/>
<dbReference type="AlphaFoldDB" id="E3H9P4"/>
<accession>E3H9P4</accession>
<dbReference type="KEGG" id="ipo:Ilyop_1660"/>